<accession>A0ABP9C4X7</accession>
<reference evidence="3" key="1">
    <citation type="journal article" date="2019" name="Int. J. Syst. Evol. Microbiol.">
        <title>The Global Catalogue of Microorganisms (GCM) 10K type strain sequencing project: providing services to taxonomists for standard genome sequencing and annotation.</title>
        <authorList>
            <consortium name="The Broad Institute Genomics Platform"/>
            <consortium name="The Broad Institute Genome Sequencing Center for Infectious Disease"/>
            <person name="Wu L."/>
            <person name="Ma J."/>
        </authorList>
    </citation>
    <scope>NUCLEOTIDE SEQUENCE [LARGE SCALE GENOMIC DNA]</scope>
    <source>
        <strain evidence="3">JCM 18542</strain>
    </source>
</reference>
<keyword evidence="1" id="KW-1133">Transmembrane helix</keyword>
<keyword evidence="1" id="KW-0472">Membrane</keyword>
<proteinExistence type="predicted"/>
<dbReference type="Proteomes" id="UP001500839">
    <property type="component" value="Unassembled WGS sequence"/>
</dbReference>
<evidence type="ECO:0000256" key="1">
    <source>
        <dbReference type="SAM" id="Phobius"/>
    </source>
</evidence>
<dbReference type="EMBL" id="BAABKQ010000001">
    <property type="protein sequence ID" value="GAA4804144.1"/>
    <property type="molecule type" value="Genomic_DNA"/>
</dbReference>
<organism evidence="2 3">
    <name type="scientific">Tomitella cavernea</name>
    <dbReference type="NCBI Taxonomy" id="1387982"/>
    <lineage>
        <taxon>Bacteria</taxon>
        <taxon>Bacillati</taxon>
        <taxon>Actinomycetota</taxon>
        <taxon>Actinomycetes</taxon>
        <taxon>Mycobacteriales</taxon>
        <taxon>Tomitella</taxon>
    </lineage>
</organism>
<gene>
    <name evidence="2" type="ORF">GCM10023353_03260</name>
</gene>
<feature type="transmembrane region" description="Helical" evidence="1">
    <location>
        <begin position="44"/>
        <end position="66"/>
    </location>
</feature>
<keyword evidence="1" id="KW-0812">Transmembrane</keyword>
<protein>
    <submittedName>
        <fullName evidence="2">Uncharacterized protein</fullName>
    </submittedName>
</protein>
<keyword evidence="3" id="KW-1185">Reference proteome</keyword>
<sequence length="91" mass="10110">MLLVILLPLLAADLMRSPQGRRPIVVLPLAVSAVLLVALTASFAAWWLPVVATVLLGGFWLIHLLPEGYSLRRSCRRRVFPWSASPPRTVR</sequence>
<dbReference type="RefSeq" id="WP_200174505.1">
    <property type="nucleotide sequence ID" value="NZ_BAABKQ010000001.1"/>
</dbReference>
<name>A0ABP9C4X7_9ACTN</name>
<evidence type="ECO:0000313" key="2">
    <source>
        <dbReference type="EMBL" id="GAA4804144.1"/>
    </source>
</evidence>
<evidence type="ECO:0000313" key="3">
    <source>
        <dbReference type="Proteomes" id="UP001500839"/>
    </source>
</evidence>
<comment type="caution">
    <text evidence="2">The sequence shown here is derived from an EMBL/GenBank/DDBJ whole genome shotgun (WGS) entry which is preliminary data.</text>
</comment>